<evidence type="ECO:0000313" key="2">
    <source>
        <dbReference type="Proteomes" id="UP001211544"/>
    </source>
</evidence>
<keyword evidence="2" id="KW-1185">Reference proteome</keyword>
<protein>
    <submittedName>
        <fullName evidence="1">Uncharacterized protein</fullName>
    </submittedName>
</protein>
<dbReference type="RefSeq" id="WP_269950532.1">
    <property type="nucleotide sequence ID" value="NZ_CP104759.1"/>
</dbReference>
<dbReference type="Proteomes" id="UP001211544">
    <property type="component" value="Plasmid pGABEKP28_1"/>
</dbReference>
<dbReference type="KEGG" id="kpie:N5580_18750"/>
<accession>A0AAJ5UC74</accession>
<name>A0AAJ5UC74_9GAMM</name>
<keyword evidence="1" id="KW-0614">Plasmid</keyword>
<geneLocation type="plasmid" evidence="1 2">
    <name>pGABEKP28_1</name>
</geneLocation>
<reference evidence="1 2" key="1">
    <citation type="journal article" date="2022" name="J Glob Antimicrob Resist">
        <title>First complete genome of a multidrug resistant strain of the novel human pathogen Kalamiella piersonii (GABEKP28) identified in human saliva.</title>
        <authorList>
            <person name="McDonagh F."/>
            <person name="Singh N.K."/>
            <person name="Venkateswaran K."/>
            <person name="Lonappan A.M."/>
            <person name="Hallahan B."/>
            <person name="Tuohy A."/>
            <person name="Burke L."/>
            <person name="Kovarova A."/>
            <person name="Miliotis G."/>
        </authorList>
    </citation>
    <scope>NUCLEOTIDE SEQUENCE [LARGE SCALE GENOMIC DNA]</scope>
    <source>
        <strain evidence="1 2">GABEKP28</strain>
    </source>
</reference>
<evidence type="ECO:0000313" key="1">
    <source>
        <dbReference type="EMBL" id="WBG93125.1"/>
    </source>
</evidence>
<dbReference type="EMBL" id="CP104759">
    <property type="protein sequence ID" value="WBG93125.1"/>
    <property type="molecule type" value="Genomic_DNA"/>
</dbReference>
<organism evidence="1 2">
    <name type="scientific">Pantoea piersonii</name>
    <dbReference type="NCBI Taxonomy" id="2364647"/>
    <lineage>
        <taxon>Bacteria</taxon>
        <taxon>Pseudomonadati</taxon>
        <taxon>Pseudomonadota</taxon>
        <taxon>Gammaproteobacteria</taxon>
        <taxon>Enterobacterales</taxon>
        <taxon>Erwiniaceae</taxon>
        <taxon>Pantoea</taxon>
    </lineage>
</organism>
<proteinExistence type="predicted"/>
<dbReference type="AlphaFoldDB" id="A0AAJ5UC74"/>
<sequence>MSDQAMSHSGFPTIDEIKYISMANKKLDCVVYARSIPVIFLINPKRLNLRSVQTAAGSAMIFFRAGAEEKALKISNLFADFDCYYSSFLAAGLSVLNGDSPKLKRYNISSTRACTGYRIPTGIEPHEGIEYALMQKDLKRVAMFEYCIPIEFITNPLQLDIKYLDFNKGQGRIYYKSGYEISAKELRKELSKSISPFDEDHIRRVGRLLGYQNVDIEQYIEYCRDLYNFYGYASR</sequence>
<gene>
    <name evidence="1" type="ORF">N5580_18750</name>
</gene>